<accession>A0AAW7Q600</accession>
<dbReference type="Gene3D" id="3.40.50.12370">
    <property type="match status" value="1"/>
</dbReference>
<evidence type="ECO:0000256" key="1">
    <source>
        <dbReference type="ARBA" id="ARBA00008791"/>
    </source>
</evidence>
<gene>
    <name evidence="3" type="ORF">PJV88_06980</name>
</gene>
<comment type="similarity">
    <text evidence="1">Belongs to the universal stress protein A family.</text>
</comment>
<dbReference type="PANTHER" id="PTHR46268:SF15">
    <property type="entry name" value="UNIVERSAL STRESS PROTEIN HP_0031"/>
    <property type="match status" value="1"/>
</dbReference>
<dbReference type="RefSeq" id="WP_012012960.1">
    <property type="nucleotide sequence ID" value="NZ_BMQR01000003.1"/>
</dbReference>
<dbReference type="InterPro" id="IPR006015">
    <property type="entry name" value="Universal_stress_UspA"/>
</dbReference>
<dbReference type="SUPFAM" id="SSF52402">
    <property type="entry name" value="Adenine nucleotide alpha hydrolases-like"/>
    <property type="match status" value="2"/>
</dbReference>
<organism evidence="3 4">
    <name type="scientific">Aliarcobacter butzleri</name>
    <dbReference type="NCBI Taxonomy" id="28197"/>
    <lineage>
        <taxon>Bacteria</taxon>
        <taxon>Pseudomonadati</taxon>
        <taxon>Campylobacterota</taxon>
        <taxon>Epsilonproteobacteria</taxon>
        <taxon>Campylobacterales</taxon>
        <taxon>Arcobacteraceae</taxon>
        <taxon>Aliarcobacter</taxon>
    </lineage>
</organism>
<dbReference type="EMBL" id="JAQJJC010000009">
    <property type="protein sequence ID" value="MDN5114382.1"/>
    <property type="molecule type" value="Genomic_DNA"/>
</dbReference>
<dbReference type="InterPro" id="IPR006016">
    <property type="entry name" value="UspA"/>
</dbReference>
<evidence type="ECO:0000313" key="3">
    <source>
        <dbReference type="EMBL" id="MDN5114382.1"/>
    </source>
</evidence>
<feature type="domain" description="UspA" evidence="2">
    <location>
        <begin position="211"/>
        <end position="279"/>
    </location>
</feature>
<dbReference type="AlphaFoldDB" id="A0AAW7Q600"/>
<sequence>MNKVLVCLDGSNLSKAVCDYGIDIAKKLNLPLVLLNVIEHSNISKKVNLSGNIGLGSKDDLLEELANEEMNESKQLILKGKAILKEMEEYVKSQNLTNYATLQKHGTLYETLDELSSNLRIAIIGLNGENSKDIGSNVEELIRTLNIPILLVNSEFKEVNSILMAYDGSSYAKKSIDIAVKNPIFPNTKRYIVNVNSNENESHRILNEASLIFKNANIDVETSSLNGDSVESILQYQKEKNLDIIAMGAYSHNRFRSAIFGSFTTKMLLNSKVPLLLFR</sequence>
<feature type="domain" description="UspA" evidence="2">
    <location>
        <begin position="2"/>
        <end position="152"/>
    </location>
</feature>
<comment type="caution">
    <text evidence="3">The sequence shown here is derived from an EMBL/GenBank/DDBJ whole genome shotgun (WGS) entry which is preliminary data.</text>
</comment>
<dbReference type="GeneID" id="24305308"/>
<dbReference type="CDD" id="cd00293">
    <property type="entry name" value="USP-like"/>
    <property type="match status" value="1"/>
</dbReference>
<proteinExistence type="inferred from homology"/>
<evidence type="ECO:0000313" key="4">
    <source>
        <dbReference type="Proteomes" id="UP001170713"/>
    </source>
</evidence>
<name>A0AAW7Q600_9BACT</name>
<evidence type="ECO:0000259" key="2">
    <source>
        <dbReference type="Pfam" id="PF00582"/>
    </source>
</evidence>
<reference evidence="3" key="2">
    <citation type="submission" date="2023-01" db="EMBL/GenBank/DDBJ databases">
        <authorList>
            <person name="Uljanovas D."/>
        </authorList>
    </citation>
    <scope>NUCLEOTIDE SEQUENCE</scope>
    <source>
        <strain evidence="3">W48</strain>
    </source>
</reference>
<protein>
    <submittedName>
        <fullName evidence="3">Universal stress protein</fullName>
    </submittedName>
</protein>
<dbReference type="Proteomes" id="UP001170713">
    <property type="component" value="Unassembled WGS sequence"/>
</dbReference>
<dbReference type="PRINTS" id="PR01438">
    <property type="entry name" value="UNVRSLSTRESS"/>
</dbReference>
<dbReference type="PANTHER" id="PTHR46268">
    <property type="entry name" value="STRESS RESPONSE PROTEIN NHAX"/>
    <property type="match status" value="1"/>
</dbReference>
<reference evidence="3" key="1">
    <citation type="journal article" date="2023" name="Microorganisms">
        <title>Genomic Characterization of Arcobacter butzleri Strains Isolated from Various Sources in Lithuania.</title>
        <authorList>
            <person name="Uljanovas D."/>
            <person name="Golz G."/>
            <person name="Fleischmann S."/>
            <person name="Kudirkiene E."/>
            <person name="Kasetiene N."/>
            <person name="Grineviciene A."/>
            <person name="Tamuleviciene E."/>
            <person name="Aksomaitiene J."/>
            <person name="Alter T."/>
            <person name="Malakauskas M."/>
        </authorList>
    </citation>
    <scope>NUCLEOTIDE SEQUENCE</scope>
    <source>
        <strain evidence="3">W48</strain>
    </source>
</reference>
<dbReference type="Pfam" id="PF00582">
    <property type="entry name" value="Usp"/>
    <property type="match status" value="2"/>
</dbReference>